<dbReference type="CDD" id="cd00093">
    <property type="entry name" value="HTH_XRE"/>
    <property type="match status" value="1"/>
</dbReference>
<dbReference type="Gene3D" id="1.10.260.40">
    <property type="entry name" value="lambda repressor-like DNA-binding domains"/>
    <property type="match status" value="1"/>
</dbReference>
<dbReference type="InterPro" id="IPR010982">
    <property type="entry name" value="Lambda_DNA-bd_dom_sf"/>
</dbReference>
<dbReference type="SMART" id="SM00530">
    <property type="entry name" value="HTH_XRE"/>
    <property type="match status" value="1"/>
</dbReference>
<dbReference type="EMBL" id="FXYG01000001">
    <property type="protein sequence ID" value="SMX35189.1"/>
    <property type="molecule type" value="Genomic_DNA"/>
</dbReference>
<accession>A0A238JWZ6</accession>
<dbReference type="PROSITE" id="PS50943">
    <property type="entry name" value="HTH_CROC1"/>
    <property type="match status" value="1"/>
</dbReference>
<dbReference type="GO" id="GO:0003677">
    <property type="term" value="F:DNA binding"/>
    <property type="evidence" value="ECO:0007669"/>
    <property type="project" value="InterPro"/>
</dbReference>
<evidence type="ECO:0000313" key="2">
    <source>
        <dbReference type="EMBL" id="SMX35189.1"/>
    </source>
</evidence>
<feature type="domain" description="HTH cro/C1-type" evidence="1">
    <location>
        <begin position="28"/>
        <end position="72"/>
    </location>
</feature>
<gene>
    <name evidence="2" type="ORF">RUA8715_00838</name>
</gene>
<reference evidence="3" key="1">
    <citation type="submission" date="2017-05" db="EMBL/GenBank/DDBJ databases">
        <authorList>
            <person name="Rodrigo-Torres L."/>
            <person name="Arahal R. D."/>
            <person name="Lucena T."/>
        </authorList>
    </citation>
    <scope>NUCLEOTIDE SEQUENCE [LARGE SCALE GENOMIC DNA]</scope>
    <source>
        <strain evidence="3">CECT 8715</strain>
    </source>
</reference>
<dbReference type="Proteomes" id="UP000202485">
    <property type="component" value="Unassembled WGS sequence"/>
</dbReference>
<protein>
    <submittedName>
        <fullName evidence="2">Helix-turn-helix domain protein</fullName>
    </submittedName>
</protein>
<name>A0A238JWZ6_9RHOB</name>
<proteinExistence type="predicted"/>
<keyword evidence="3" id="KW-1185">Reference proteome</keyword>
<dbReference type="AlphaFoldDB" id="A0A238JWZ6"/>
<evidence type="ECO:0000313" key="3">
    <source>
        <dbReference type="Proteomes" id="UP000202485"/>
    </source>
</evidence>
<dbReference type="InterPro" id="IPR001387">
    <property type="entry name" value="Cro/C1-type_HTH"/>
</dbReference>
<organism evidence="2 3">
    <name type="scientific">Ruegeria arenilitoris</name>
    <dbReference type="NCBI Taxonomy" id="1173585"/>
    <lineage>
        <taxon>Bacteria</taxon>
        <taxon>Pseudomonadati</taxon>
        <taxon>Pseudomonadota</taxon>
        <taxon>Alphaproteobacteria</taxon>
        <taxon>Rhodobacterales</taxon>
        <taxon>Roseobacteraceae</taxon>
        <taxon>Ruegeria</taxon>
    </lineage>
</organism>
<evidence type="ECO:0000259" key="1">
    <source>
        <dbReference type="PROSITE" id="PS50943"/>
    </source>
</evidence>
<dbReference type="RefSeq" id="WP_254920132.1">
    <property type="nucleotide sequence ID" value="NZ_FXYG01000001.1"/>
</dbReference>
<dbReference type="SUPFAM" id="SSF47413">
    <property type="entry name" value="lambda repressor-like DNA-binding domains"/>
    <property type="match status" value="1"/>
</dbReference>
<sequence length="238" mass="26578">MAVDTRTPAELRSMLGANLRQLADRYPSVAELCRQLGVNRTQFNRYLSGESFPRPDVLDRICRFFDVDARILLKPLEEIPAPRRCDLPESVVQFLRPGLAALTEDAFPSGVYLVTQHGGEGDPRAHHWLVQTRHLHQCAVLRGFLPPAMAGTRSATGRELRGFAACAGPNIYAVLSREAGRDSKTIVIRKDMTDSNGVWIGSCMEHSAATPHIYRLEIRHLGHDFRATLEAARLARRT</sequence>
<dbReference type="Pfam" id="PF13560">
    <property type="entry name" value="HTH_31"/>
    <property type="match status" value="1"/>
</dbReference>